<keyword evidence="3" id="KW-1185">Reference proteome</keyword>
<dbReference type="AlphaFoldDB" id="B8B8J0"/>
<proteinExistence type="predicted"/>
<evidence type="ECO:0000256" key="1">
    <source>
        <dbReference type="SAM" id="MobiDB-lite"/>
    </source>
</evidence>
<feature type="region of interest" description="Disordered" evidence="1">
    <location>
        <begin position="16"/>
        <end position="36"/>
    </location>
</feature>
<evidence type="ECO:0000313" key="2">
    <source>
        <dbReference type="EMBL" id="EEC81720.1"/>
    </source>
</evidence>
<dbReference type="Gramene" id="BGIOSGA025376-TA">
    <property type="protein sequence ID" value="BGIOSGA025376-PA"/>
    <property type="gene ID" value="BGIOSGA025376"/>
</dbReference>
<gene>
    <name evidence="2" type="ORF">OsI_25339</name>
</gene>
<protein>
    <submittedName>
        <fullName evidence="2">Uncharacterized protein</fullName>
    </submittedName>
</protein>
<name>B8B8J0_ORYSI</name>
<dbReference type="Proteomes" id="UP000007015">
    <property type="component" value="Chromosome 7"/>
</dbReference>
<organism evidence="2 3">
    <name type="scientific">Oryza sativa subsp. indica</name>
    <name type="common">Rice</name>
    <dbReference type="NCBI Taxonomy" id="39946"/>
    <lineage>
        <taxon>Eukaryota</taxon>
        <taxon>Viridiplantae</taxon>
        <taxon>Streptophyta</taxon>
        <taxon>Embryophyta</taxon>
        <taxon>Tracheophyta</taxon>
        <taxon>Spermatophyta</taxon>
        <taxon>Magnoliopsida</taxon>
        <taxon>Liliopsida</taxon>
        <taxon>Poales</taxon>
        <taxon>Poaceae</taxon>
        <taxon>BOP clade</taxon>
        <taxon>Oryzoideae</taxon>
        <taxon>Oryzeae</taxon>
        <taxon>Oryzinae</taxon>
        <taxon>Oryza</taxon>
        <taxon>Oryza sativa</taxon>
    </lineage>
</organism>
<dbReference type="EMBL" id="CM000132">
    <property type="protein sequence ID" value="EEC81720.1"/>
    <property type="molecule type" value="Genomic_DNA"/>
</dbReference>
<dbReference type="HOGENOM" id="CLU_2965088_0_0_1"/>
<sequence length="59" mass="6560">MEEATELTDTQQLLRAVSPASSRQQQNIHDRHNSELGPPFQLIRAEVGVEGMCLSHCLS</sequence>
<reference evidence="2 3" key="1">
    <citation type="journal article" date="2005" name="PLoS Biol.">
        <title>The genomes of Oryza sativa: a history of duplications.</title>
        <authorList>
            <person name="Yu J."/>
            <person name="Wang J."/>
            <person name="Lin W."/>
            <person name="Li S."/>
            <person name="Li H."/>
            <person name="Zhou J."/>
            <person name="Ni P."/>
            <person name="Dong W."/>
            <person name="Hu S."/>
            <person name="Zeng C."/>
            <person name="Zhang J."/>
            <person name="Zhang Y."/>
            <person name="Li R."/>
            <person name="Xu Z."/>
            <person name="Li S."/>
            <person name="Li X."/>
            <person name="Zheng H."/>
            <person name="Cong L."/>
            <person name="Lin L."/>
            <person name="Yin J."/>
            <person name="Geng J."/>
            <person name="Li G."/>
            <person name="Shi J."/>
            <person name="Liu J."/>
            <person name="Lv H."/>
            <person name="Li J."/>
            <person name="Wang J."/>
            <person name="Deng Y."/>
            <person name="Ran L."/>
            <person name="Shi X."/>
            <person name="Wang X."/>
            <person name="Wu Q."/>
            <person name="Li C."/>
            <person name="Ren X."/>
            <person name="Wang J."/>
            <person name="Wang X."/>
            <person name="Li D."/>
            <person name="Liu D."/>
            <person name="Zhang X."/>
            <person name="Ji Z."/>
            <person name="Zhao W."/>
            <person name="Sun Y."/>
            <person name="Zhang Z."/>
            <person name="Bao J."/>
            <person name="Han Y."/>
            <person name="Dong L."/>
            <person name="Ji J."/>
            <person name="Chen P."/>
            <person name="Wu S."/>
            <person name="Liu J."/>
            <person name="Xiao Y."/>
            <person name="Bu D."/>
            <person name="Tan J."/>
            <person name="Yang L."/>
            <person name="Ye C."/>
            <person name="Zhang J."/>
            <person name="Xu J."/>
            <person name="Zhou Y."/>
            <person name="Yu Y."/>
            <person name="Zhang B."/>
            <person name="Zhuang S."/>
            <person name="Wei H."/>
            <person name="Liu B."/>
            <person name="Lei M."/>
            <person name="Yu H."/>
            <person name="Li Y."/>
            <person name="Xu H."/>
            <person name="Wei S."/>
            <person name="He X."/>
            <person name="Fang L."/>
            <person name="Zhang Z."/>
            <person name="Zhang Y."/>
            <person name="Huang X."/>
            <person name="Su Z."/>
            <person name="Tong W."/>
            <person name="Li J."/>
            <person name="Tong Z."/>
            <person name="Li S."/>
            <person name="Ye J."/>
            <person name="Wang L."/>
            <person name="Fang L."/>
            <person name="Lei T."/>
            <person name="Chen C."/>
            <person name="Chen H."/>
            <person name="Xu Z."/>
            <person name="Li H."/>
            <person name="Huang H."/>
            <person name="Zhang F."/>
            <person name="Xu H."/>
            <person name="Li N."/>
            <person name="Zhao C."/>
            <person name="Li S."/>
            <person name="Dong L."/>
            <person name="Huang Y."/>
            <person name="Li L."/>
            <person name="Xi Y."/>
            <person name="Qi Q."/>
            <person name="Li W."/>
            <person name="Zhang B."/>
            <person name="Hu W."/>
            <person name="Zhang Y."/>
            <person name="Tian X."/>
            <person name="Jiao Y."/>
            <person name="Liang X."/>
            <person name="Jin J."/>
            <person name="Gao L."/>
            <person name="Zheng W."/>
            <person name="Hao B."/>
            <person name="Liu S."/>
            <person name="Wang W."/>
            <person name="Yuan L."/>
            <person name="Cao M."/>
            <person name="McDermott J."/>
            <person name="Samudrala R."/>
            <person name="Wang J."/>
            <person name="Wong G.K."/>
            <person name="Yang H."/>
        </authorList>
    </citation>
    <scope>NUCLEOTIDE SEQUENCE [LARGE SCALE GENOMIC DNA]</scope>
    <source>
        <strain evidence="3">cv. 93-11</strain>
    </source>
</reference>
<accession>B8B8J0</accession>
<evidence type="ECO:0000313" key="3">
    <source>
        <dbReference type="Proteomes" id="UP000007015"/>
    </source>
</evidence>
<feature type="compositionally biased region" description="Polar residues" evidence="1">
    <location>
        <begin position="16"/>
        <end position="27"/>
    </location>
</feature>